<accession>A0ABS6E3L0</accession>
<dbReference type="PROSITE" id="PS01063">
    <property type="entry name" value="SIGMA70_ECF"/>
    <property type="match status" value="1"/>
</dbReference>
<gene>
    <name evidence="8" type="ORF">KQI42_02390</name>
</gene>
<comment type="similarity">
    <text evidence="5">Belongs to the sigma-70 factor family. ECF subfamily.</text>
</comment>
<keyword evidence="9" id="KW-1185">Reference proteome</keyword>
<dbReference type="PANTHER" id="PTHR43133">
    <property type="entry name" value="RNA POLYMERASE ECF-TYPE SIGMA FACTO"/>
    <property type="match status" value="1"/>
</dbReference>
<sequence>MISDNDLYKQFLSGNILSFEELVLRHKDNLIYFLQRYVNDLYIAEDIAQDAFVYIYVYKDKFNFKFNIKTFIYTIAKNKAIDYIRKNSKTVSIEGYEDLELQENELEKKIIQNEEKRIVNEAIKRLKKDYQAALFLIDFQEFSYSEAAKILGKSLPQFRILIFRARKSLKSLLEKEGYVYEK</sequence>
<evidence type="ECO:0000256" key="2">
    <source>
        <dbReference type="ARBA" id="ARBA00023082"/>
    </source>
</evidence>
<feature type="domain" description="RNA polymerase sigma-70 region 2" evidence="6">
    <location>
        <begin position="22"/>
        <end position="89"/>
    </location>
</feature>
<keyword evidence="4 5" id="KW-0804">Transcription</keyword>
<dbReference type="InterPro" id="IPR007627">
    <property type="entry name" value="RNA_pol_sigma70_r2"/>
</dbReference>
<proteinExistence type="inferred from homology"/>
<evidence type="ECO:0000256" key="3">
    <source>
        <dbReference type="ARBA" id="ARBA00023125"/>
    </source>
</evidence>
<keyword evidence="2 5" id="KW-0731">Sigma factor</keyword>
<evidence type="ECO:0000313" key="8">
    <source>
        <dbReference type="EMBL" id="MBU5436838.1"/>
    </source>
</evidence>
<evidence type="ECO:0000259" key="7">
    <source>
        <dbReference type="Pfam" id="PF08281"/>
    </source>
</evidence>
<dbReference type="InterPro" id="IPR014284">
    <property type="entry name" value="RNA_pol_sigma-70_dom"/>
</dbReference>
<dbReference type="InterPro" id="IPR013249">
    <property type="entry name" value="RNA_pol_sigma70_r4_t2"/>
</dbReference>
<dbReference type="PANTHER" id="PTHR43133:SF8">
    <property type="entry name" value="RNA POLYMERASE SIGMA FACTOR HI_1459-RELATED"/>
    <property type="match status" value="1"/>
</dbReference>
<keyword evidence="1 5" id="KW-0805">Transcription regulation</keyword>
<dbReference type="Pfam" id="PF08281">
    <property type="entry name" value="Sigma70_r4_2"/>
    <property type="match status" value="1"/>
</dbReference>
<evidence type="ECO:0000256" key="1">
    <source>
        <dbReference type="ARBA" id="ARBA00023015"/>
    </source>
</evidence>
<evidence type="ECO:0000256" key="4">
    <source>
        <dbReference type="ARBA" id="ARBA00023163"/>
    </source>
</evidence>
<dbReference type="EMBL" id="JAHLPM010000001">
    <property type="protein sequence ID" value="MBU5436838.1"/>
    <property type="molecule type" value="Genomic_DNA"/>
</dbReference>
<dbReference type="RefSeq" id="WP_216516328.1">
    <property type="nucleotide sequence ID" value="NZ_JAHLPM010000001.1"/>
</dbReference>
<organism evidence="8 9">
    <name type="scientific">Tissierella simiarum</name>
    <dbReference type="NCBI Taxonomy" id="2841534"/>
    <lineage>
        <taxon>Bacteria</taxon>
        <taxon>Bacillati</taxon>
        <taxon>Bacillota</taxon>
        <taxon>Tissierellia</taxon>
        <taxon>Tissierellales</taxon>
        <taxon>Tissierellaceae</taxon>
        <taxon>Tissierella</taxon>
    </lineage>
</organism>
<dbReference type="InterPro" id="IPR039425">
    <property type="entry name" value="RNA_pol_sigma-70-like"/>
</dbReference>
<evidence type="ECO:0000259" key="6">
    <source>
        <dbReference type="Pfam" id="PF04542"/>
    </source>
</evidence>
<keyword evidence="3 5" id="KW-0238">DNA-binding</keyword>
<dbReference type="InterPro" id="IPR000838">
    <property type="entry name" value="RNA_pol_sigma70_ECF_CS"/>
</dbReference>
<dbReference type="Proteomes" id="UP000749471">
    <property type="component" value="Unassembled WGS sequence"/>
</dbReference>
<feature type="domain" description="RNA polymerase sigma factor 70 region 4 type 2" evidence="7">
    <location>
        <begin position="118"/>
        <end position="169"/>
    </location>
</feature>
<comment type="caution">
    <text evidence="8">The sequence shown here is derived from an EMBL/GenBank/DDBJ whole genome shotgun (WGS) entry which is preliminary data.</text>
</comment>
<dbReference type="NCBIfam" id="TIGR02937">
    <property type="entry name" value="sigma70-ECF"/>
    <property type="match status" value="1"/>
</dbReference>
<name>A0ABS6E3L0_9FIRM</name>
<evidence type="ECO:0000256" key="5">
    <source>
        <dbReference type="RuleBase" id="RU000716"/>
    </source>
</evidence>
<protein>
    <recommendedName>
        <fullName evidence="5">RNA polymerase sigma factor</fullName>
    </recommendedName>
</protein>
<dbReference type="Pfam" id="PF04542">
    <property type="entry name" value="Sigma70_r2"/>
    <property type="match status" value="1"/>
</dbReference>
<reference evidence="8 9" key="1">
    <citation type="submission" date="2021-06" db="EMBL/GenBank/DDBJ databases">
        <authorList>
            <person name="Sun Q."/>
            <person name="Li D."/>
        </authorList>
    </citation>
    <scope>NUCLEOTIDE SEQUENCE [LARGE SCALE GENOMIC DNA]</scope>
    <source>
        <strain evidence="8 9">MSJ-40</strain>
    </source>
</reference>
<evidence type="ECO:0000313" key="9">
    <source>
        <dbReference type="Proteomes" id="UP000749471"/>
    </source>
</evidence>